<feature type="transmembrane region" description="Helical" evidence="1">
    <location>
        <begin position="267"/>
        <end position="284"/>
    </location>
</feature>
<name>A0A6N4RCM8_BLAVI</name>
<keyword evidence="1" id="KW-0472">Membrane</keyword>
<feature type="transmembrane region" description="Helical" evidence="1">
    <location>
        <begin position="125"/>
        <end position="142"/>
    </location>
</feature>
<evidence type="ECO:0000313" key="2">
    <source>
        <dbReference type="EMBL" id="TKW61069.1"/>
    </source>
</evidence>
<evidence type="ECO:0008006" key="4">
    <source>
        <dbReference type="Google" id="ProtNLM"/>
    </source>
</evidence>
<feature type="transmembrane region" description="Helical" evidence="1">
    <location>
        <begin position="238"/>
        <end position="255"/>
    </location>
</feature>
<feature type="transmembrane region" description="Helical" evidence="1">
    <location>
        <begin position="69"/>
        <end position="90"/>
    </location>
</feature>
<gene>
    <name evidence="2" type="ORF">DI628_00090</name>
</gene>
<dbReference type="AlphaFoldDB" id="A0A6N4RCM8"/>
<dbReference type="EMBL" id="VAFM01000001">
    <property type="protein sequence ID" value="TKW61069.1"/>
    <property type="molecule type" value="Genomic_DNA"/>
</dbReference>
<feature type="transmembrane region" description="Helical" evidence="1">
    <location>
        <begin position="182"/>
        <end position="202"/>
    </location>
</feature>
<keyword evidence="1" id="KW-1133">Transmembrane helix</keyword>
<keyword evidence="1" id="KW-0812">Transmembrane</keyword>
<feature type="transmembrane region" description="Helical" evidence="1">
    <location>
        <begin position="154"/>
        <end position="170"/>
    </location>
</feature>
<accession>A0A6N4RCM8</accession>
<reference evidence="2 3" key="1">
    <citation type="journal article" date="2017" name="Nat. Commun.">
        <title>In situ click chemistry generation of cyclooxygenase-2 inhibitors.</title>
        <authorList>
            <person name="Bhardwaj A."/>
            <person name="Kaur J."/>
            <person name="Wuest M."/>
            <person name="Wuest F."/>
        </authorList>
    </citation>
    <scope>NUCLEOTIDE SEQUENCE [LARGE SCALE GENOMIC DNA]</scope>
    <source>
        <strain evidence="2">S2_018_000_R2_106</strain>
    </source>
</reference>
<feature type="transmembrane region" description="Helical" evidence="1">
    <location>
        <begin position="36"/>
        <end position="57"/>
    </location>
</feature>
<organism evidence="2 3">
    <name type="scientific">Blastochloris viridis</name>
    <name type="common">Rhodopseudomonas viridis</name>
    <dbReference type="NCBI Taxonomy" id="1079"/>
    <lineage>
        <taxon>Bacteria</taxon>
        <taxon>Pseudomonadati</taxon>
        <taxon>Pseudomonadota</taxon>
        <taxon>Alphaproteobacteria</taxon>
        <taxon>Hyphomicrobiales</taxon>
        <taxon>Blastochloridaceae</taxon>
        <taxon>Blastochloris</taxon>
    </lineage>
</organism>
<sequence length="285" mass="30362">MLSYLPLISAIVSGLCFTLLGILLKRNTSAGASPFILPSWLALLFPVWAGAFIVSHATGQLHFNLTPGALLWPVLWAACTVTTTTLLVWLLQSLSLTEVAGYKKALLTLLASGADIFLFQTVFPYATVAALGCILVGSLILGQVRNSVPNLKQALALIGWCVIITAQVSAYKYGQNFQPDVLAFTILAQGCSTFLYTLLWLLPSVKNTPFKLGPALPLLAVAFTGVAIEGFAYKALPLAVVILITMSGAALFAVYDLATRDLPLTKRTALALAAIALGFMLLFVK</sequence>
<feature type="transmembrane region" description="Helical" evidence="1">
    <location>
        <begin position="214"/>
        <end position="232"/>
    </location>
</feature>
<evidence type="ECO:0000313" key="3">
    <source>
        <dbReference type="Proteomes" id="UP000320948"/>
    </source>
</evidence>
<feature type="transmembrane region" description="Helical" evidence="1">
    <location>
        <begin position="6"/>
        <end position="24"/>
    </location>
</feature>
<evidence type="ECO:0000256" key="1">
    <source>
        <dbReference type="SAM" id="Phobius"/>
    </source>
</evidence>
<proteinExistence type="predicted"/>
<protein>
    <recommendedName>
        <fullName evidence="4">EamA domain-containing protein</fullName>
    </recommendedName>
</protein>
<comment type="caution">
    <text evidence="2">The sequence shown here is derived from an EMBL/GenBank/DDBJ whole genome shotgun (WGS) entry which is preliminary data.</text>
</comment>
<dbReference type="Proteomes" id="UP000320948">
    <property type="component" value="Unassembled WGS sequence"/>
</dbReference>